<dbReference type="Proteomes" id="UP000887579">
    <property type="component" value="Unplaced"/>
</dbReference>
<reference evidence="2" key="1">
    <citation type="submission" date="2022-11" db="UniProtKB">
        <authorList>
            <consortium name="WormBaseParasite"/>
        </authorList>
    </citation>
    <scope>IDENTIFICATION</scope>
</reference>
<protein>
    <submittedName>
        <fullName evidence="2">Uncharacterized protein</fullName>
    </submittedName>
</protein>
<evidence type="ECO:0000313" key="1">
    <source>
        <dbReference type="Proteomes" id="UP000887579"/>
    </source>
</evidence>
<organism evidence="1 2">
    <name type="scientific">Panagrolaimus sp. ES5</name>
    <dbReference type="NCBI Taxonomy" id="591445"/>
    <lineage>
        <taxon>Eukaryota</taxon>
        <taxon>Metazoa</taxon>
        <taxon>Ecdysozoa</taxon>
        <taxon>Nematoda</taxon>
        <taxon>Chromadorea</taxon>
        <taxon>Rhabditida</taxon>
        <taxon>Tylenchina</taxon>
        <taxon>Panagrolaimomorpha</taxon>
        <taxon>Panagrolaimoidea</taxon>
        <taxon>Panagrolaimidae</taxon>
        <taxon>Panagrolaimus</taxon>
    </lineage>
</organism>
<sequence length="185" mass="19740">MSPATPGTPRAKTPQQPSTATTQNSSAVTFADTDDPKNKSGYGVDDGVFKPKKGKSAGGGGDEKPKEGAGSPKEKKKSKESDRKSSTKGKKDPSKKKNDKDKNKEKNKDNKNDDSDKTDLRSLTLEKNLAEAKDAKIKNPAAIDRSNRIIEGKDAGTTSGYALPMPKKDAQSSKDPKKNGSAYLN</sequence>
<evidence type="ECO:0000313" key="2">
    <source>
        <dbReference type="WBParaSite" id="ES5_v2.g19754.t1"/>
    </source>
</evidence>
<proteinExistence type="predicted"/>
<dbReference type="WBParaSite" id="ES5_v2.g19754.t1">
    <property type="protein sequence ID" value="ES5_v2.g19754.t1"/>
    <property type="gene ID" value="ES5_v2.g19754"/>
</dbReference>
<accession>A0AC34FRC5</accession>
<name>A0AC34FRC5_9BILA</name>